<evidence type="ECO:0000313" key="2">
    <source>
        <dbReference type="Proteomes" id="UP001155128"/>
    </source>
</evidence>
<dbReference type="AlphaFoldDB" id="A0A9X2J3B2"/>
<organism evidence="1 2">
    <name type="scientific">Sphingomicrobium sediminis</name>
    <dbReference type="NCBI Taxonomy" id="2950949"/>
    <lineage>
        <taxon>Bacteria</taxon>
        <taxon>Pseudomonadati</taxon>
        <taxon>Pseudomonadota</taxon>
        <taxon>Alphaproteobacteria</taxon>
        <taxon>Sphingomonadales</taxon>
        <taxon>Sphingomonadaceae</taxon>
        <taxon>Sphingomicrobium</taxon>
    </lineage>
</organism>
<protein>
    <recommendedName>
        <fullName evidence="3">Lipoprotein</fullName>
    </recommendedName>
</protein>
<dbReference type="PROSITE" id="PS51257">
    <property type="entry name" value="PROKAR_LIPOPROTEIN"/>
    <property type="match status" value="1"/>
</dbReference>
<sequence length="210" mass="21547">MLRPLAIAAATLTLAACGGQGTIRDGGVIAARSVCPQLAIPAGTGSVTLFDPAGSTASSAIDVTATITNLDGSCFEDSSSVVSTATFDVIASRREAGPARSLTLPIFNVAVQGGDAVVAKRIGQVTLNFAAGSLSAEAPGQATIRVNRSATQLPPEIERELTRRRDPGDVDAAIDPLSQPAVRAAVARATFEQLVGFQLSGDQLRYNVTR</sequence>
<accession>A0A9X2J3B2</accession>
<comment type="caution">
    <text evidence="1">The sequence shown here is derived from an EMBL/GenBank/DDBJ whole genome shotgun (WGS) entry which is preliminary data.</text>
</comment>
<dbReference type="EMBL" id="JAMSHT010000001">
    <property type="protein sequence ID" value="MCM8557111.1"/>
    <property type="molecule type" value="Genomic_DNA"/>
</dbReference>
<gene>
    <name evidence="1" type="ORF">NDO55_04680</name>
</gene>
<dbReference type="Proteomes" id="UP001155128">
    <property type="component" value="Unassembled WGS sequence"/>
</dbReference>
<keyword evidence="2" id="KW-1185">Reference proteome</keyword>
<evidence type="ECO:0000313" key="1">
    <source>
        <dbReference type="EMBL" id="MCM8557111.1"/>
    </source>
</evidence>
<name>A0A9X2J3B2_9SPHN</name>
<dbReference type="RefSeq" id="WP_252112884.1">
    <property type="nucleotide sequence ID" value="NZ_JAMSHT010000001.1"/>
</dbReference>
<reference evidence="1" key="1">
    <citation type="submission" date="2022-06" db="EMBL/GenBank/DDBJ databases">
        <title>Sphingomicrobium sedimins sp. nov., a marine bacterium isolated from tidal flat.</title>
        <authorList>
            <person name="Kim C.-H."/>
            <person name="Yoo Y."/>
            <person name="Kim J.-J."/>
        </authorList>
    </citation>
    <scope>NUCLEOTIDE SEQUENCE</scope>
    <source>
        <strain evidence="1">GRR-S6-50</strain>
    </source>
</reference>
<proteinExistence type="predicted"/>
<evidence type="ECO:0008006" key="3">
    <source>
        <dbReference type="Google" id="ProtNLM"/>
    </source>
</evidence>